<evidence type="ECO:0000256" key="1">
    <source>
        <dbReference type="SAM" id="MobiDB-lite"/>
    </source>
</evidence>
<keyword evidence="3" id="KW-1185">Reference proteome</keyword>
<evidence type="ECO:0000313" key="2">
    <source>
        <dbReference type="EMBL" id="CAH2246900.1"/>
    </source>
</evidence>
<evidence type="ECO:0000313" key="3">
    <source>
        <dbReference type="Proteomes" id="UP000838756"/>
    </source>
</evidence>
<name>A0A8S4S2E9_9NEOP</name>
<accession>A0A8S4S2E9</accession>
<dbReference type="AlphaFoldDB" id="A0A8S4S2E9"/>
<comment type="caution">
    <text evidence="2">The sequence shown here is derived from an EMBL/GenBank/DDBJ whole genome shotgun (WGS) entry which is preliminary data.</text>
</comment>
<protein>
    <submittedName>
        <fullName evidence="2">Jg19256 protein</fullName>
    </submittedName>
</protein>
<dbReference type="EMBL" id="CAKXAJ010025944">
    <property type="protein sequence ID" value="CAH2246900.1"/>
    <property type="molecule type" value="Genomic_DNA"/>
</dbReference>
<feature type="region of interest" description="Disordered" evidence="1">
    <location>
        <begin position="49"/>
        <end position="68"/>
    </location>
</feature>
<reference evidence="2" key="1">
    <citation type="submission" date="2022-03" db="EMBL/GenBank/DDBJ databases">
        <authorList>
            <person name="Lindestad O."/>
        </authorList>
    </citation>
    <scope>NUCLEOTIDE SEQUENCE</scope>
</reference>
<dbReference type="OrthoDB" id="7175072at2759"/>
<feature type="compositionally biased region" description="Basic and acidic residues" evidence="1">
    <location>
        <begin position="58"/>
        <end position="68"/>
    </location>
</feature>
<organism evidence="2 3">
    <name type="scientific">Pararge aegeria aegeria</name>
    <dbReference type="NCBI Taxonomy" id="348720"/>
    <lineage>
        <taxon>Eukaryota</taxon>
        <taxon>Metazoa</taxon>
        <taxon>Ecdysozoa</taxon>
        <taxon>Arthropoda</taxon>
        <taxon>Hexapoda</taxon>
        <taxon>Insecta</taxon>
        <taxon>Pterygota</taxon>
        <taxon>Neoptera</taxon>
        <taxon>Endopterygota</taxon>
        <taxon>Lepidoptera</taxon>
        <taxon>Glossata</taxon>
        <taxon>Ditrysia</taxon>
        <taxon>Papilionoidea</taxon>
        <taxon>Nymphalidae</taxon>
        <taxon>Satyrinae</taxon>
        <taxon>Satyrini</taxon>
        <taxon>Parargina</taxon>
        <taxon>Pararge</taxon>
    </lineage>
</organism>
<sequence length="94" mass="10433">MYRSLVFDAHLSRERQPRAARCRLLVIVMRVRTVALLSGEQKMAAYWSRATDGPGARGEGESASHGGRERVRQIALIVSSSCYRLSGGRVQVDD</sequence>
<gene>
    <name evidence="2" type="primary">jg19256</name>
    <name evidence="2" type="ORF">PAEG_LOCUS21446</name>
</gene>
<dbReference type="Proteomes" id="UP000838756">
    <property type="component" value="Unassembled WGS sequence"/>
</dbReference>
<proteinExistence type="predicted"/>